<dbReference type="RefSeq" id="WP_156052294.1">
    <property type="nucleotide sequence ID" value="NZ_JAAXOT010000005.1"/>
</dbReference>
<name>A0A846YEB5_9NOCA</name>
<comment type="caution">
    <text evidence="2">The sequence shown here is derived from an EMBL/GenBank/DDBJ whole genome shotgun (WGS) entry which is preliminary data.</text>
</comment>
<dbReference type="Proteomes" id="UP000570678">
    <property type="component" value="Unassembled WGS sequence"/>
</dbReference>
<sequence>MDHWQHLILMGLCLMVTVLREFVGHRGHRCPARLAGSVLPVAGILLVWDAIAITAETNTTSAGR</sequence>
<organism evidence="2 3">
    <name type="scientific">Nocardia flavorosea</name>
    <dbReference type="NCBI Taxonomy" id="53429"/>
    <lineage>
        <taxon>Bacteria</taxon>
        <taxon>Bacillati</taxon>
        <taxon>Actinomycetota</taxon>
        <taxon>Actinomycetes</taxon>
        <taxon>Mycobacteriales</taxon>
        <taxon>Nocardiaceae</taxon>
        <taxon>Nocardia</taxon>
    </lineage>
</organism>
<reference evidence="2 3" key="1">
    <citation type="submission" date="2020-04" db="EMBL/GenBank/DDBJ databases">
        <title>MicrobeNet Type strains.</title>
        <authorList>
            <person name="Nicholson A.C."/>
        </authorList>
    </citation>
    <scope>NUCLEOTIDE SEQUENCE [LARGE SCALE GENOMIC DNA]</scope>
    <source>
        <strain evidence="2 3">JCM 3332</strain>
    </source>
</reference>
<dbReference type="GeneID" id="93503592"/>
<keyword evidence="3" id="KW-1185">Reference proteome</keyword>
<evidence type="ECO:0000313" key="3">
    <source>
        <dbReference type="Proteomes" id="UP000570678"/>
    </source>
</evidence>
<feature type="transmembrane region" description="Helical" evidence="1">
    <location>
        <begin position="6"/>
        <end position="23"/>
    </location>
</feature>
<dbReference type="EMBL" id="JAAXOT010000005">
    <property type="protein sequence ID" value="NKY57025.1"/>
    <property type="molecule type" value="Genomic_DNA"/>
</dbReference>
<keyword evidence="1" id="KW-0472">Membrane</keyword>
<evidence type="ECO:0000256" key="1">
    <source>
        <dbReference type="SAM" id="Phobius"/>
    </source>
</evidence>
<accession>A0A846YEB5</accession>
<proteinExistence type="predicted"/>
<keyword evidence="1" id="KW-1133">Transmembrane helix</keyword>
<gene>
    <name evidence="2" type="ORF">HGA15_12830</name>
</gene>
<evidence type="ECO:0000313" key="2">
    <source>
        <dbReference type="EMBL" id="NKY57025.1"/>
    </source>
</evidence>
<keyword evidence="1" id="KW-0812">Transmembrane</keyword>
<dbReference type="AlphaFoldDB" id="A0A846YEB5"/>
<feature type="transmembrane region" description="Helical" evidence="1">
    <location>
        <begin position="35"/>
        <end position="55"/>
    </location>
</feature>
<protein>
    <submittedName>
        <fullName evidence="2">Uncharacterized protein</fullName>
    </submittedName>
</protein>